<reference evidence="2" key="5">
    <citation type="submission" date="2018-04" db="UniProtKB">
        <authorList>
            <consortium name="EnsemblFungi"/>
        </authorList>
    </citation>
    <scope>IDENTIFICATION</scope>
    <source>
        <strain evidence="2">R3-111a-1</strain>
    </source>
</reference>
<gene>
    <name evidence="2" type="primary">20353968</name>
    <name evidence="1" type="ORF">GGTG_13510</name>
</gene>
<reference evidence="1" key="3">
    <citation type="submission" date="2010-09" db="EMBL/GenBank/DDBJ databases">
        <title>Annotation of Gaeumannomyces graminis var. tritici R3-111a-1.</title>
        <authorList>
            <consortium name="The Broad Institute Genome Sequencing Platform"/>
            <person name="Ma L.-J."/>
            <person name="Dead R."/>
            <person name="Young S.K."/>
            <person name="Zeng Q."/>
            <person name="Gargeya S."/>
            <person name="Fitzgerald M."/>
            <person name="Haas B."/>
            <person name="Abouelleil A."/>
            <person name="Alvarado L."/>
            <person name="Arachchi H.M."/>
            <person name="Berlin A."/>
            <person name="Brown A."/>
            <person name="Chapman S.B."/>
            <person name="Chen Z."/>
            <person name="Dunbar C."/>
            <person name="Freedman E."/>
            <person name="Gearin G."/>
            <person name="Gellesch M."/>
            <person name="Goldberg J."/>
            <person name="Griggs A."/>
            <person name="Gujja S."/>
            <person name="Heiman D."/>
            <person name="Howarth C."/>
            <person name="Larson L."/>
            <person name="Lui A."/>
            <person name="MacDonald P.J.P."/>
            <person name="Mehta T."/>
            <person name="Montmayeur A."/>
            <person name="Murphy C."/>
            <person name="Neiman D."/>
            <person name="Pearson M."/>
            <person name="Priest M."/>
            <person name="Roberts A."/>
            <person name="Saif S."/>
            <person name="Shea T."/>
            <person name="Shenoy N."/>
            <person name="Sisk P."/>
            <person name="Stolte C."/>
            <person name="Sykes S."/>
            <person name="Yandava C."/>
            <person name="Wortman J."/>
            <person name="Nusbaum C."/>
            <person name="Birren B."/>
        </authorList>
    </citation>
    <scope>NUCLEOTIDE SEQUENCE</scope>
    <source>
        <strain evidence="1">R3-111a-1</strain>
    </source>
</reference>
<dbReference type="HOGENOM" id="CLU_2171234_0_0_1"/>
<dbReference type="AlphaFoldDB" id="J3PJ27"/>
<keyword evidence="3" id="KW-1185">Reference proteome</keyword>
<reference evidence="3" key="1">
    <citation type="submission" date="2010-07" db="EMBL/GenBank/DDBJ databases">
        <title>The genome sequence of Gaeumannomyces graminis var. tritici strain R3-111a-1.</title>
        <authorList>
            <consortium name="The Broad Institute Genome Sequencing Platform"/>
            <person name="Ma L.-J."/>
            <person name="Dead R."/>
            <person name="Young S."/>
            <person name="Zeng Q."/>
            <person name="Koehrsen M."/>
            <person name="Alvarado L."/>
            <person name="Berlin A."/>
            <person name="Chapman S.B."/>
            <person name="Chen Z."/>
            <person name="Freedman E."/>
            <person name="Gellesch M."/>
            <person name="Goldberg J."/>
            <person name="Griggs A."/>
            <person name="Gujja S."/>
            <person name="Heilman E.R."/>
            <person name="Heiman D."/>
            <person name="Hepburn T."/>
            <person name="Howarth C."/>
            <person name="Jen D."/>
            <person name="Larson L."/>
            <person name="Mehta T."/>
            <person name="Neiman D."/>
            <person name="Pearson M."/>
            <person name="Roberts A."/>
            <person name="Saif S."/>
            <person name="Shea T."/>
            <person name="Shenoy N."/>
            <person name="Sisk P."/>
            <person name="Stolte C."/>
            <person name="Sykes S."/>
            <person name="Walk T."/>
            <person name="White J."/>
            <person name="Yandava C."/>
            <person name="Haas B."/>
            <person name="Nusbaum C."/>
            <person name="Birren B."/>
        </authorList>
    </citation>
    <scope>NUCLEOTIDE SEQUENCE [LARGE SCALE GENOMIC DNA]</scope>
    <source>
        <strain evidence="3">R3-111a-1</strain>
    </source>
</reference>
<dbReference type="GeneID" id="20353968"/>
<accession>J3PJ27</accession>
<evidence type="ECO:0000313" key="3">
    <source>
        <dbReference type="Proteomes" id="UP000006039"/>
    </source>
</evidence>
<evidence type="ECO:0000313" key="2">
    <source>
        <dbReference type="EnsemblFungi" id="EJT68918"/>
    </source>
</evidence>
<organism evidence="1">
    <name type="scientific">Gaeumannomyces tritici (strain R3-111a-1)</name>
    <name type="common">Wheat and barley take-all root rot fungus</name>
    <name type="synonym">Gaeumannomyces graminis var. tritici</name>
    <dbReference type="NCBI Taxonomy" id="644352"/>
    <lineage>
        <taxon>Eukaryota</taxon>
        <taxon>Fungi</taxon>
        <taxon>Dikarya</taxon>
        <taxon>Ascomycota</taxon>
        <taxon>Pezizomycotina</taxon>
        <taxon>Sordariomycetes</taxon>
        <taxon>Sordariomycetidae</taxon>
        <taxon>Magnaporthales</taxon>
        <taxon>Magnaporthaceae</taxon>
        <taxon>Gaeumannomyces</taxon>
    </lineage>
</organism>
<dbReference type="EMBL" id="GL385409">
    <property type="protein sequence ID" value="EJT68918.1"/>
    <property type="molecule type" value="Genomic_DNA"/>
</dbReference>
<dbReference type="VEuPathDB" id="FungiDB:GGTG_13510"/>
<dbReference type="RefSeq" id="XP_009229681.1">
    <property type="nucleotide sequence ID" value="XM_009231417.1"/>
</dbReference>
<proteinExistence type="predicted"/>
<evidence type="ECO:0000313" key="1">
    <source>
        <dbReference type="EMBL" id="EJT68918.1"/>
    </source>
</evidence>
<reference evidence="2" key="4">
    <citation type="journal article" date="2015" name="G3 (Bethesda)">
        <title>Genome sequences of three phytopathogenic species of the Magnaporthaceae family of fungi.</title>
        <authorList>
            <person name="Okagaki L.H."/>
            <person name="Nunes C.C."/>
            <person name="Sailsbery J."/>
            <person name="Clay B."/>
            <person name="Brown D."/>
            <person name="John T."/>
            <person name="Oh Y."/>
            <person name="Young N."/>
            <person name="Fitzgerald M."/>
            <person name="Haas B.J."/>
            <person name="Zeng Q."/>
            <person name="Young S."/>
            <person name="Adiconis X."/>
            <person name="Fan L."/>
            <person name="Levin J.Z."/>
            <person name="Mitchell T.K."/>
            <person name="Okubara P.A."/>
            <person name="Farman M.L."/>
            <person name="Kohn L.M."/>
            <person name="Birren B."/>
            <person name="Ma L.-J."/>
            <person name="Dean R.A."/>
        </authorList>
    </citation>
    <scope>NUCLEOTIDE SEQUENCE</scope>
    <source>
        <strain evidence="2">R3-111a-1</strain>
    </source>
</reference>
<dbReference type="Proteomes" id="UP000006039">
    <property type="component" value="Unassembled WGS sequence"/>
</dbReference>
<reference evidence="1" key="2">
    <citation type="submission" date="2010-07" db="EMBL/GenBank/DDBJ databases">
        <authorList>
            <consortium name="The Broad Institute Genome Sequencing Platform"/>
            <consortium name="Broad Institute Genome Sequencing Center for Infectious Disease"/>
            <person name="Ma L.-J."/>
            <person name="Dead R."/>
            <person name="Young S."/>
            <person name="Zeng Q."/>
            <person name="Koehrsen M."/>
            <person name="Alvarado L."/>
            <person name="Berlin A."/>
            <person name="Chapman S.B."/>
            <person name="Chen Z."/>
            <person name="Freedman E."/>
            <person name="Gellesch M."/>
            <person name="Goldberg J."/>
            <person name="Griggs A."/>
            <person name="Gujja S."/>
            <person name="Heilman E.R."/>
            <person name="Heiman D."/>
            <person name="Hepburn T."/>
            <person name="Howarth C."/>
            <person name="Jen D."/>
            <person name="Larson L."/>
            <person name="Mehta T."/>
            <person name="Neiman D."/>
            <person name="Pearson M."/>
            <person name="Roberts A."/>
            <person name="Saif S."/>
            <person name="Shea T."/>
            <person name="Shenoy N."/>
            <person name="Sisk P."/>
            <person name="Stolte C."/>
            <person name="Sykes S."/>
            <person name="Walk T."/>
            <person name="White J."/>
            <person name="Yandava C."/>
            <person name="Haas B."/>
            <person name="Nusbaum C."/>
            <person name="Birren B."/>
        </authorList>
    </citation>
    <scope>NUCLEOTIDE SEQUENCE</scope>
    <source>
        <strain evidence="1">R3-111a-1</strain>
    </source>
</reference>
<sequence>MRYADDLERSAHALKGHLELSPVAPQSLDQVKQALQRHSSQCRSYRDALYAALEAAFFGLGGRSTTLLPRICPAFFLSQLATSRLKTIPTSWRPMPTFIKQWQGRYVPPK</sequence>
<protein>
    <submittedName>
        <fullName evidence="1 2">Uncharacterized protein</fullName>
    </submittedName>
</protein>
<dbReference type="EnsemblFungi" id="EJT68918">
    <property type="protein sequence ID" value="EJT68918"/>
    <property type="gene ID" value="GGTG_13510"/>
</dbReference>
<name>J3PJ27_GAET3</name>